<dbReference type="Pfam" id="PF02080">
    <property type="entry name" value="TrkA_C"/>
    <property type="match status" value="1"/>
</dbReference>
<dbReference type="OrthoDB" id="9776294at2"/>
<gene>
    <name evidence="3" type="ORF">SAMN05216474_1630</name>
</gene>
<dbReference type="GO" id="GO:0008324">
    <property type="term" value="F:monoatomic cation transmembrane transporter activity"/>
    <property type="evidence" value="ECO:0007669"/>
    <property type="project" value="InterPro"/>
</dbReference>
<dbReference type="SUPFAM" id="SSF116726">
    <property type="entry name" value="TrkA C-terminal domain-like"/>
    <property type="match status" value="1"/>
</dbReference>
<proteinExistence type="predicted"/>
<dbReference type="Gene3D" id="3.30.70.1450">
    <property type="entry name" value="Regulator of K+ conductance, C-terminal domain"/>
    <property type="match status" value="1"/>
</dbReference>
<protein>
    <submittedName>
        <fullName evidence="3">Trk system potassium uptake protein TrkA</fullName>
    </submittedName>
</protein>
<dbReference type="SUPFAM" id="SSF51735">
    <property type="entry name" value="NAD(P)-binding Rossmann-fold domains"/>
    <property type="match status" value="1"/>
</dbReference>
<dbReference type="PANTHER" id="PTHR43833:SF7">
    <property type="entry name" value="KTR SYSTEM POTASSIUM UPTAKE PROTEIN C"/>
    <property type="match status" value="1"/>
</dbReference>
<dbReference type="PANTHER" id="PTHR43833">
    <property type="entry name" value="POTASSIUM CHANNEL PROTEIN 2-RELATED-RELATED"/>
    <property type="match status" value="1"/>
</dbReference>
<dbReference type="GO" id="GO:0006813">
    <property type="term" value="P:potassium ion transport"/>
    <property type="evidence" value="ECO:0007669"/>
    <property type="project" value="InterPro"/>
</dbReference>
<accession>A0A1I6ZUE9</accession>
<feature type="domain" description="RCK C-terminal" evidence="2">
    <location>
        <begin position="136"/>
        <end position="232"/>
    </location>
</feature>
<dbReference type="EMBL" id="FPAS01000002">
    <property type="protein sequence ID" value="SFT66318.1"/>
    <property type="molecule type" value="Genomic_DNA"/>
</dbReference>
<dbReference type="Pfam" id="PF02254">
    <property type="entry name" value="TrkA_N"/>
    <property type="match status" value="1"/>
</dbReference>
<evidence type="ECO:0000259" key="2">
    <source>
        <dbReference type="PROSITE" id="PS51202"/>
    </source>
</evidence>
<dbReference type="PROSITE" id="PS51202">
    <property type="entry name" value="RCK_C"/>
    <property type="match status" value="1"/>
</dbReference>
<sequence>MVFSKFAVIGVGRYGANIAKRLAEKGAQVFCFDNDEEKIEAIKDEVAFAVSLDTTDQKALASQNIVEMDAAVVAIGENFEATVLTCVHLMDLGVKRIIARASGAHQTLILEKIGITEILTPEDEVAFVVREQLLNPSILSFLQLPDDYEIAEIKPPKGTVGRTIDDIDFRNKYKLTLVTLKREYDVKKDGDYCVEKHVVGVPNSDTVIESRDTLVVFGTEKHVQRFIDINKV</sequence>
<dbReference type="InterPro" id="IPR050721">
    <property type="entry name" value="Trk_Ktr_HKT_K-transport"/>
</dbReference>
<dbReference type="PROSITE" id="PS51201">
    <property type="entry name" value="RCK_N"/>
    <property type="match status" value="1"/>
</dbReference>
<dbReference type="STRING" id="477690.SAMN05216474_1630"/>
<dbReference type="InterPro" id="IPR006037">
    <property type="entry name" value="RCK_C"/>
</dbReference>
<evidence type="ECO:0000259" key="1">
    <source>
        <dbReference type="PROSITE" id="PS51201"/>
    </source>
</evidence>
<feature type="domain" description="RCK N-terminal" evidence="1">
    <location>
        <begin position="3"/>
        <end position="120"/>
    </location>
</feature>
<dbReference type="InterPro" id="IPR003148">
    <property type="entry name" value="RCK_N"/>
</dbReference>
<dbReference type="Proteomes" id="UP000236454">
    <property type="component" value="Unassembled WGS sequence"/>
</dbReference>
<keyword evidence="4" id="KW-1185">Reference proteome</keyword>
<name>A0A1I6ZUE9_9FLAO</name>
<organism evidence="3 4">
    <name type="scientific">Lishizhenia tianjinensis</name>
    <dbReference type="NCBI Taxonomy" id="477690"/>
    <lineage>
        <taxon>Bacteria</taxon>
        <taxon>Pseudomonadati</taxon>
        <taxon>Bacteroidota</taxon>
        <taxon>Flavobacteriia</taxon>
        <taxon>Flavobacteriales</taxon>
        <taxon>Crocinitomicaceae</taxon>
        <taxon>Lishizhenia</taxon>
    </lineage>
</organism>
<dbReference type="AlphaFoldDB" id="A0A1I6ZUE9"/>
<dbReference type="InterPro" id="IPR036721">
    <property type="entry name" value="RCK_C_sf"/>
</dbReference>
<evidence type="ECO:0000313" key="4">
    <source>
        <dbReference type="Proteomes" id="UP000236454"/>
    </source>
</evidence>
<reference evidence="3 4" key="1">
    <citation type="submission" date="2016-10" db="EMBL/GenBank/DDBJ databases">
        <authorList>
            <person name="de Groot N.N."/>
        </authorList>
    </citation>
    <scope>NUCLEOTIDE SEQUENCE [LARGE SCALE GENOMIC DNA]</scope>
    <source>
        <strain evidence="3 4">CGMCC 1.7005</strain>
    </source>
</reference>
<dbReference type="RefSeq" id="WP_090248094.1">
    <property type="nucleotide sequence ID" value="NZ_FPAS01000002.1"/>
</dbReference>
<evidence type="ECO:0000313" key="3">
    <source>
        <dbReference type="EMBL" id="SFT66318.1"/>
    </source>
</evidence>
<dbReference type="Gene3D" id="3.40.50.720">
    <property type="entry name" value="NAD(P)-binding Rossmann-like Domain"/>
    <property type="match status" value="1"/>
</dbReference>
<dbReference type="InterPro" id="IPR036291">
    <property type="entry name" value="NAD(P)-bd_dom_sf"/>
</dbReference>